<gene>
    <name evidence="1" type="ORF">AMORRO_LOCUS18026</name>
</gene>
<feature type="non-terminal residue" evidence="1">
    <location>
        <position position="99"/>
    </location>
</feature>
<dbReference type="EMBL" id="CAJVPV010060162">
    <property type="protein sequence ID" value="CAG8789679.1"/>
    <property type="molecule type" value="Genomic_DNA"/>
</dbReference>
<dbReference type="InterPro" id="IPR013083">
    <property type="entry name" value="Znf_RING/FYVE/PHD"/>
</dbReference>
<dbReference type="Pfam" id="PF13771">
    <property type="entry name" value="zf-HC5HC2H"/>
    <property type="match status" value="1"/>
</dbReference>
<organism evidence="1 2">
    <name type="scientific">Acaulospora morrowiae</name>
    <dbReference type="NCBI Taxonomy" id="94023"/>
    <lineage>
        <taxon>Eukaryota</taxon>
        <taxon>Fungi</taxon>
        <taxon>Fungi incertae sedis</taxon>
        <taxon>Mucoromycota</taxon>
        <taxon>Glomeromycotina</taxon>
        <taxon>Glomeromycetes</taxon>
        <taxon>Diversisporales</taxon>
        <taxon>Acaulosporaceae</taxon>
        <taxon>Acaulospora</taxon>
    </lineage>
</organism>
<comment type="caution">
    <text evidence="1">The sequence shown here is derived from an EMBL/GenBank/DDBJ whole genome shotgun (WGS) entry which is preliminary data.</text>
</comment>
<dbReference type="OrthoDB" id="20839at2759"/>
<accession>A0A9N9JP44</accession>
<evidence type="ECO:0000313" key="1">
    <source>
        <dbReference type="EMBL" id="CAG8789679.1"/>
    </source>
</evidence>
<proteinExistence type="predicted"/>
<feature type="non-terminal residue" evidence="1">
    <location>
        <position position="1"/>
    </location>
</feature>
<keyword evidence="2" id="KW-1185">Reference proteome</keyword>
<dbReference type="Gene3D" id="3.30.40.10">
    <property type="entry name" value="Zinc/RING finger domain, C3HC4 (zinc finger)"/>
    <property type="match status" value="1"/>
</dbReference>
<dbReference type="Proteomes" id="UP000789342">
    <property type="component" value="Unassembled WGS sequence"/>
</dbReference>
<dbReference type="AlphaFoldDB" id="A0A9N9JP44"/>
<evidence type="ECO:0000313" key="2">
    <source>
        <dbReference type="Proteomes" id="UP000789342"/>
    </source>
</evidence>
<name>A0A9N9JP44_9GLOM</name>
<protein>
    <submittedName>
        <fullName evidence="1">9849_t:CDS:1</fullName>
    </submittedName>
</protein>
<sequence>TGAFRRMKEGDAAGTWVHVGEYLENRLQTSLNKKEANEGATVHCDAGECKSWLHVTCAQSLNLLECLEDDPEISDPYFVYCPQHGSHGPARLNEWEKWC</sequence>
<reference evidence="1" key="1">
    <citation type="submission" date="2021-06" db="EMBL/GenBank/DDBJ databases">
        <authorList>
            <person name="Kallberg Y."/>
            <person name="Tangrot J."/>
            <person name="Rosling A."/>
        </authorList>
    </citation>
    <scope>NUCLEOTIDE SEQUENCE</scope>
    <source>
        <strain evidence="1">CL551</strain>
    </source>
</reference>